<gene>
    <name evidence="2" type="ORF">GZH47_30670</name>
</gene>
<keyword evidence="3" id="KW-1185">Reference proteome</keyword>
<name>A0A6C0PCK0_9BACL</name>
<dbReference type="KEGG" id="prz:GZH47_30670"/>
<dbReference type="AlphaFoldDB" id="A0A6C0PCK0"/>
<accession>A0A6C0PCK0</accession>
<reference evidence="2 3" key="1">
    <citation type="submission" date="2020-02" db="EMBL/GenBank/DDBJ databases">
        <title>Paenibacillus sp. nov., isolated from rhizosphere soil of tomato.</title>
        <authorList>
            <person name="Weon H.-Y."/>
            <person name="Lee S.A."/>
        </authorList>
    </citation>
    <scope>NUCLEOTIDE SEQUENCE [LARGE SCALE GENOMIC DNA]</scope>
    <source>
        <strain evidence="2 3">14171R-81</strain>
    </source>
</reference>
<evidence type="ECO:0000256" key="1">
    <source>
        <dbReference type="SAM" id="MobiDB-lite"/>
    </source>
</evidence>
<organism evidence="2 3">
    <name type="scientific">Paenibacillus rhizovicinus</name>
    <dbReference type="NCBI Taxonomy" id="2704463"/>
    <lineage>
        <taxon>Bacteria</taxon>
        <taxon>Bacillati</taxon>
        <taxon>Bacillota</taxon>
        <taxon>Bacilli</taxon>
        <taxon>Bacillales</taxon>
        <taxon>Paenibacillaceae</taxon>
        <taxon>Paenibacillus</taxon>
    </lineage>
</organism>
<dbReference type="RefSeq" id="WP_162644884.1">
    <property type="nucleotide sequence ID" value="NZ_CP048286.1"/>
</dbReference>
<evidence type="ECO:0000313" key="3">
    <source>
        <dbReference type="Proteomes" id="UP000479114"/>
    </source>
</evidence>
<dbReference type="EMBL" id="CP048286">
    <property type="protein sequence ID" value="QHW34732.1"/>
    <property type="molecule type" value="Genomic_DNA"/>
</dbReference>
<evidence type="ECO:0000313" key="2">
    <source>
        <dbReference type="EMBL" id="QHW34732.1"/>
    </source>
</evidence>
<feature type="region of interest" description="Disordered" evidence="1">
    <location>
        <begin position="36"/>
        <end position="61"/>
    </location>
</feature>
<protein>
    <submittedName>
        <fullName evidence="2">Uncharacterized protein</fullName>
    </submittedName>
</protein>
<dbReference type="Proteomes" id="UP000479114">
    <property type="component" value="Chromosome"/>
</dbReference>
<proteinExistence type="predicted"/>
<sequence length="61" mass="6776">MRDLKTEQYEYESIQHVQQNGPRIIGYDVQPQHGGLDPVALYGMDESAGDRGQDARGQSGL</sequence>